<accession>A0A9K3HQQ8</accession>
<keyword evidence="1" id="KW-0472">Membrane</keyword>
<keyword evidence="1" id="KW-0812">Transmembrane</keyword>
<protein>
    <submittedName>
        <fullName evidence="2">Uncharacterized protein</fullName>
    </submittedName>
</protein>
<dbReference type="EMBL" id="MNCJ02000326">
    <property type="protein sequence ID" value="KAF5782949.1"/>
    <property type="molecule type" value="Genomic_DNA"/>
</dbReference>
<keyword evidence="3" id="KW-1185">Reference proteome</keyword>
<reference evidence="2" key="1">
    <citation type="journal article" date="2017" name="Nature">
        <title>The sunflower genome provides insights into oil metabolism, flowering and Asterid evolution.</title>
        <authorList>
            <person name="Badouin H."/>
            <person name="Gouzy J."/>
            <person name="Grassa C.J."/>
            <person name="Murat F."/>
            <person name="Staton S.E."/>
            <person name="Cottret L."/>
            <person name="Lelandais-Briere C."/>
            <person name="Owens G.L."/>
            <person name="Carrere S."/>
            <person name="Mayjonade B."/>
            <person name="Legrand L."/>
            <person name="Gill N."/>
            <person name="Kane N.C."/>
            <person name="Bowers J.E."/>
            <person name="Hubner S."/>
            <person name="Bellec A."/>
            <person name="Berard A."/>
            <person name="Berges H."/>
            <person name="Blanchet N."/>
            <person name="Boniface M.C."/>
            <person name="Brunel D."/>
            <person name="Catrice O."/>
            <person name="Chaidir N."/>
            <person name="Claudel C."/>
            <person name="Donnadieu C."/>
            <person name="Faraut T."/>
            <person name="Fievet G."/>
            <person name="Helmstetter N."/>
            <person name="King M."/>
            <person name="Knapp S.J."/>
            <person name="Lai Z."/>
            <person name="Le Paslier M.C."/>
            <person name="Lippi Y."/>
            <person name="Lorenzon L."/>
            <person name="Mandel J.R."/>
            <person name="Marage G."/>
            <person name="Marchand G."/>
            <person name="Marquand E."/>
            <person name="Bret-Mestries E."/>
            <person name="Morien E."/>
            <person name="Nambeesan S."/>
            <person name="Nguyen T."/>
            <person name="Pegot-Espagnet P."/>
            <person name="Pouilly N."/>
            <person name="Raftis F."/>
            <person name="Sallet E."/>
            <person name="Schiex T."/>
            <person name="Thomas J."/>
            <person name="Vandecasteele C."/>
            <person name="Vares D."/>
            <person name="Vear F."/>
            <person name="Vautrin S."/>
            <person name="Crespi M."/>
            <person name="Mangin B."/>
            <person name="Burke J.M."/>
            <person name="Salse J."/>
            <person name="Munos S."/>
            <person name="Vincourt P."/>
            <person name="Rieseberg L.H."/>
            <person name="Langlade N.B."/>
        </authorList>
    </citation>
    <scope>NUCLEOTIDE SEQUENCE</scope>
    <source>
        <tissue evidence="2">Leaves</tissue>
    </source>
</reference>
<evidence type="ECO:0000256" key="1">
    <source>
        <dbReference type="SAM" id="Phobius"/>
    </source>
</evidence>
<comment type="caution">
    <text evidence="2">The sequence shown here is derived from an EMBL/GenBank/DDBJ whole genome shotgun (WGS) entry which is preliminary data.</text>
</comment>
<feature type="transmembrane region" description="Helical" evidence="1">
    <location>
        <begin position="21"/>
        <end position="44"/>
    </location>
</feature>
<proteinExistence type="predicted"/>
<dbReference type="Gramene" id="mRNA:HanXRQr2_Chr11g0502251">
    <property type="protein sequence ID" value="mRNA:HanXRQr2_Chr11g0502251"/>
    <property type="gene ID" value="HanXRQr2_Chr11g0502251"/>
</dbReference>
<dbReference type="Proteomes" id="UP000215914">
    <property type="component" value="Unassembled WGS sequence"/>
</dbReference>
<evidence type="ECO:0000313" key="2">
    <source>
        <dbReference type="EMBL" id="KAF5782949.1"/>
    </source>
</evidence>
<dbReference type="AlphaFoldDB" id="A0A9K3HQQ8"/>
<keyword evidence="1" id="KW-1133">Transmembrane helix</keyword>
<name>A0A9K3HQQ8_HELAN</name>
<sequence length="57" mass="6801">MIIIFIHLCRDKNDHNLQTNVLLMCYCLKSVHMVWVITCFGVYAKKNFFYFINLTAL</sequence>
<organism evidence="2 3">
    <name type="scientific">Helianthus annuus</name>
    <name type="common">Common sunflower</name>
    <dbReference type="NCBI Taxonomy" id="4232"/>
    <lineage>
        <taxon>Eukaryota</taxon>
        <taxon>Viridiplantae</taxon>
        <taxon>Streptophyta</taxon>
        <taxon>Embryophyta</taxon>
        <taxon>Tracheophyta</taxon>
        <taxon>Spermatophyta</taxon>
        <taxon>Magnoliopsida</taxon>
        <taxon>eudicotyledons</taxon>
        <taxon>Gunneridae</taxon>
        <taxon>Pentapetalae</taxon>
        <taxon>asterids</taxon>
        <taxon>campanulids</taxon>
        <taxon>Asterales</taxon>
        <taxon>Asteraceae</taxon>
        <taxon>Asteroideae</taxon>
        <taxon>Heliantheae alliance</taxon>
        <taxon>Heliantheae</taxon>
        <taxon>Helianthus</taxon>
    </lineage>
</organism>
<evidence type="ECO:0000313" key="3">
    <source>
        <dbReference type="Proteomes" id="UP000215914"/>
    </source>
</evidence>
<reference evidence="2" key="2">
    <citation type="submission" date="2020-06" db="EMBL/GenBank/DDBJ databases">
        <title>Helianthus annuus Genome sequencing and assembly Release 2.</title>
        <authorList>
            <person name="Gouzy J."/>
            <person name="Langlade N."/>
            <person name="Munos S."/>
        </authorList>
    </citation>
    <scope>NUCLEOTIDE SEQUENCE</scope>
    <source>
        <tissue evidence="2">Leaves</tissue>
    </source>
</reference>
<gene>
    <name evidence="2" type="ORF">HanXRQr2_Chr11g0502251</name>
</gene>